<accession>A0A383D6P6</accession>
<dbReference type="AlphaFoldDB" id="A0A383D6P6"/>
<evidence type="ECO:0000313" key="1">
    <source>
        <dbReference type="EMBL" id="SVE40206.1"/>
    </source>
</evidence>
<organism evidence="1">
    <name type="scientific">marine metagenome</name>
    <dbReference type="NCBI Taxonomy" id="408172"/>
    <lineage>
        <taxon>unclassified sequences</taxon>
        <taxon>metagenomes</taxon>
        <taxon>ecological metagenomes</taxon>
    </lineage>
</organism>
<gene>
    <name evidence="1" type="ORF">METZ01_LOCUS493060</name>
</gene>
<name>A0A383D6P6_9ZZZZ</name>
<feature type="non-terminal residue" evidence="1">
    <location>
        <position position="31"/>
    </location>
</feature>
<proteinExistence type="predicted"/>
<dbReference type="EMBL" id="UINC01214806">
    <property type="protein sequence ID" value="SVE40206.1"/>
    <property type="molecule type" value="Genomic_DNA"/>
</dbReference>
<reference evidence="1" key="1">
    <citation type="submission" date="2018-05" db="EMBL/GenBank/DDBJ databases">
        <authorList>
            <person name="Lanie J.A."/>
            <person name="Ng W.-L."/>
            <person name="Kazmierczak K.M."/>
            <person name="Andrzejewski T.M."/>
            <person name="Davidsen T.M."/>
            <person name="Wayne K.J."/>
            <person name="Tettelin H."/>
            <person name="Glass J.I."/>
            <person name="Rusch D."/>
            <person name="Podicherti R."/>
            <person name="Tsui H.-C.T."/>
            <person name="Winkler M.E."/>
        </authorList>
    </citation>
    <scope>NUCLEOTIDE SEQUENCE</scope>
</reference>
<protein>
    <submittedName>
        <fullName evidence="1">Uncharacterized protein</fullName>
    </submittedName>
</protein>
<sequence>MPLSNEELLADLDSVISIPVIPFANGGIDYE</sequence>